<sequence length="188" mass="21553">MPPTSDPLKLFMEDIEKTQTLSGKYAKIQTYIVSLKEEKSKITDLDRPISKQFLDHAIKTLEVEHDFVSEKIKNILNETGITNVDVLPEEMIRVFQNPSLNQNNTVPQAPQVPMQSQQGLGQQGSLQTKLQQNRQLLQQQQGLLTPGQMNPQMQAQGMNSIQMQQQRYQLQQLILKQNQMQQQQGLLQ</sequence>
<reference evidence="1 2" key="1">
    <citation type="submission" date="2020-02" db="EMBL/GenBank/DDBJ databases">
        <authorList>
            <person name="Ma Q."/>
            <person name="Huang Y."/>
            <person name="Song X."/>
            <person name="Pei D."/>
        </authorList>
    </citation>
    <scope>NUCLEOTIDE SEQUENCE [LARGE SCALE GENOMIC DNA]</scope>
    <source>
        <strain evidence="1">Sxm20200214</strain>
        <tissue evidence="1">Leaf</tissue>
    </source>
</reference>
<dbReference type="EMBL" id="JAAMPC010000006">
    <property type="protein sequence ID" value="KAG2306214.1"/>
    <property type="molecule type" value="Genomic_DNA"/>
</dbReference>
<gene>
    <name evidence="1" type="ORF">Bca52824_025962</name>
</gene>
<proteinExistence type="predicted"/>
<accession>A0A8X7SFQ8</accession>
<organism evidence="1 2">
    <name type="scientific">Brassica carinata</name>
    <name type="common">Ethiopian mustard</name>
    <name type="synonym">Abyssinian cabbage</name>
    <dbReference type="NCBI Taxonomy" id="52824"/>
    <lineage>
        <taxon>Eukaryota</taxon>
        <taxon>Viridiplantae</taxon>
        <taxon>Streptophyta</taxon>
        <taxon>Embryophyta</taxon>
        <taxon>Tracheophyta</taxon>
        <taxon>Spermatophyta</taxon>
        <taxon>Magnoliopsida</taxon>
        <taxon>eudicotyledons</taxon>
        <taxon>Gunneridae</taxon>
        <taxon>Pentapetalae</taxon>
        <taxon>rosids</taxon>
        <taxon>malvids</taxon>
        <taxon>Brassicales</taxon>
        <taxon>Brassicaceae</taxon>
        <taxon>Brassiceae</taxon>
        <taxon>Brassica</taxon>
    </lineage>
</organism>
<dbReference type="AlphaFoldDB" id="A0A8X7SFQ8"/>
<evidence type="ECO:0000313" key="2">
    <source>
        <dbReference type="Proteomes" id="UP000886595"/>
    </source>
</evidence>
<evidence type="ECO:0000313" key="1">
    <source>
        <dbReference type="EMBL" id="KAG2306214.1"/>
    </source>
</evidence>
<comment type="caution">
    <text evidence="1">The sequence shown here is derived from an EMBL/GenBank/DDBJ whole genome shotgun (WGS) entry which is preliminary data.</text>
</comment>
<keyword evidence="2" id="KW-1185">Reference proteome</keyword>
<dbReference type="OrthoDB" id="1112347at2759"/>
<name>A0A8X7SFQ8_BRACI</name>
<protein>
    <submittedName>
        <fullName evidence="1">Uncharacterized protein</fullName>
    </submittedName>
</protein>
<dbReference type="Proteomes" id="UP000886595">
    <property type="component" value="Unassembled WGS sequence"/>
</dbReference>